<keyword evidence="3 12" id="KW-0812">Transmembrane</keyword>
<name>A0A8C6VZ59_NOTFU</name>
<dbReference type="SUPFAM" id="SSF53822">
    <property type="entry name" value="Periplasmic binding protein-like I"/>
    <property type="match status" value="1"/>
</dbReference>
<dbReference type="PROSITE" id="PS50259">
    <property type="entry name" value="G_PROTEIN_RECEP_F3_4"/>
    <property type="match status" value="1"/>
</dbReference>
<evidence type="ECO:0000256" key="7">
    <source>
        <dbReference type="ARBA" id="ARBA00023136"/>
    </source>
</evidence>
<feature type="transmembrane region" description="Helical" evidence="12">
    <location>
        <begin position="667"/>
        <end position="684"/>
    </location>
</feature>
<keyword evidence="16" id="KW-1185">Reference proteome</keyword>
<evidence type="ECO:0000256" key="11">
    <source>
        <dbReference type="ARBA" id="ARBA00038492"/>
    </source>
</evidence>
<evidence type="ECO:0000259" key="14">
    <source>
        <dbReference type="PROSITE" id="PS50259"/>
    </source>
</evidence>
<dbReference type="PANTHER" id="PTHR24061:SF441">
    <property type="entry name" value="TASTE RECEPTOR TYPE 1 MEMBER 2B-RELATED"/>
    <property type="match status" value="1"/>
</dbReference>
<feature type="chain" id="PRO_5034580147" evidence="13">
    <location>
        <begin position="19"/>
        <end position="775"/>
    </location>
</feature>
<comment type="similarity">
    <text evidence="11">Belongs to the G-protein coupled receptor 3 family. TAS1R subfamily.</text>
</comment>
<evidence type="ECO:0000256" key="9">
    <source>
        <dbReference type="ARBA" id="ARBA00023180"/>
    </source>
</evidence>
<evidence type="ECO:0000313" key="16">
    <source>
        <dbReference type="Proteomes" id="UP000694548"/>
    </source>
</evidence>
<dbReference type="InterPro" id="IPR000337">
    <property type="entry name" value="GPCR_3"/>
</dbReference>
<evidence type="ECO:0000256" key="3">
    <source>
        <dbReference type="ARBA" id="ARBA00022692"/>
    </source>
</evidence>
<organism evidence="15 16">
    <name type="scientific">Nothobranchius furzeri</name>
    <name type="common">Turquoise killifish</name>
    <dbReference type="NCBI Taxonomy" id="105023"/>
    <lineage>
        <taxon>Eukaryota</taxon>
        <taxon>Metazoa</taxon>
        <taxon>Chordata</taxon>
        <taxon>Craniata</taxon>
        <taxon>Vertebrata</taxon>
        <taxon>Euteleostomi</taxon>
        <taxon>Actinopterygii</taxon>
        <taxon>Neopterygii</taxon>
        <taxon>Teleostei</taxon>
        <taxon>Neoteleostei</taxon>
        <taxon>Acanthomorphata</taxon>
        <taxon>Ovalentaria</taxon>
        <taxon>Atherinomorphae</taxon>
        <taxon>Cyprinodontiformes</taxon>
        <taxon>Nothobranchiidae</taxon>
        <taxon>Nothobranchius</taxon>
    </lineage>
</organism>
<reference evidence="15" key="1">
    <citation type="submission" date="2014-08" db="EMBL/GenBank/DDBJ databases">
        <authorList>
            <person name="Senf B."/>
            <person name="Petzold A."/>
            <person name="Downie B.R."/>
            <person name="Koch P."/>
            <person name="Platzer M."/>
        </authorList>
    </citation>
    <scope>NUCLEOTIDE SEQUENCE [LARGE SCALE GENOMIC DNA]</scope>
    <source>
        <strain evidence="15">GRZ</strain>
    </source>
</reference>
<dbReference type="GO" id="GO:0005886">
    <property type="term" value="C:plasma membrane"/>
    <property type="evidence" value="ECO:0007669"/>
    <property type="project" value="UniProtKB-SubCell"/>
</dbReference>
<reference evidence="15" key="3">
    <citation type="submission" date="2025-09" db="UniProtKB">
        <authorList>
            <consortium name="Ensembl"/>
        </authorList>
    </citation>
    <scope>IDENTIFICATION</scope>
</reference>
<dbReference type="Ensembl" id="ENSNFUT00015053268.1">
    <property type="protein sequence ID" value="ENSNFUP00015051072.1"/>
    <property type="gene ID" value="ENSNFUG00015023951.1"/>
</dbReference>
<dbReference type="InterPro" id="IPR011500">
    <property type="entry name" value="GPCR_3_9-Cys_dom"/>
</dbReference>
<dbReference type="PRINTS" id="PR00248">
    <property type="entry name" value="GPCRMGR"/>
</dbReference>
<dbReference type="AlphaFoldDB" id="A0A8C6VZ59"/>
<dbReference type="Gene3D" id="3.40.50.2300">
    <property type="match status" value="2"/>
</dbReference>
<feature type="transmembrane region" description="Helical" evidence="12">
    <location>
        <begin position="572"/>
        <end position="596"/>
    </location>
</feature>
<evidence type="ECO:0000256" key="12">
    <source>
        <dbReference type="SAM" id="Phobius"/>
    </source>
</evidence>
<dbReference type="GO" id="GO:0004930">
    <property type="term" value="F:G protein-coupled receptor activity"/>
    <property type="evidence" value="ECO:0007669"/>
    <property type="project" value="UniProtKB-KW"/>
</dbReference>
<feature type="transmembrane region" description="Helical" evidence="12">
    <location>
        <begin position="725"/>
        <end position="744"/>
    </location>
</feature>
<dbReference type="Proteomes" id="UP000694548">
    <property type="component" value="Chromosome sgr15"/>
</dbReference>
<dbReference type="Pfam" id="PF07562">
    <property type="entry name" value="NCD3G"/>
    <property type="match status" value="1"/>
</dbReference>
<evidence type="ECO:0000256" key="8">
    <source>
        <dbReference type="ARBA" id="ARBA00023170"/>
    </source>
</evidence>
<feature type="signal peptide" evidence="13">
    <location>
        <begin position="1"/>
        <end position="18"/>
    </location>
</feature>
<keyword evidence="10" id="KW-0807">Transducer</keyword>
<evidence type="ECO:0000256" key="2">
    <source>
        <dbReference type="ARBA" id="ARBA00022475"/>
    </source>
</evidence>
<dbReference type="PRINTS" id="PR00592">
    <property type="entry name" value="CASENSINGR"/>
</dbReference>
<evidence type="ECO:0000313" key="15">
    <source>
        <dbReference type="Ensembl" id="ENSNFUP00015051072.1"/>
    </source>
</evidence>
<reference evidence="15" key="2">
    <citation type="submission" date="2025-08" db="UniProtKB">
        <authorList>
            <consortium name="Ensembl"/>
        </authorList>
    </citation>
    <scope>IDENTIFICATION</scope>
</reference>
<feature type="transmembrane region" description="Helical" evidence="12">
    <location>
        <begin position="696"/>
        <end position="719"/>
    </location>
</feature>
<dbReference type="Pfam" id="PF00003">
    <property type="entry name" value="7tm_3"/>
    <property type="match status" value="1"/>
</dbReference>
<keyword evidence="9" id="KW-0325">Glycoprotein</keyword>
<dbReference type="GeneTree" id="ENSGT00940000156136"/>
<dbReference type="FunFam" id="2.10.50.30:FF:000004">
    <property type="entry name" value="Taste receptor type 1 member 3-like protein"/>
    <property type="match status" value="1"/>
</dbReference>
<dbReference type="Gene3D" id="2.10.50.30">
    <property type="entry name" value="GPCR, family 3, nine cysteines domain"/>
    <property type="match status" value="1"/>
</dbReference>
<proteinExistence type="inferred from homology"/>
<feature type="transmembrane region" description="Helical" evidence="12">
    <location>
        <begin position="616"/>
        <end position="636"/>
    </location>
</feature>
<protein>
    <submittedName>
        <fullName evidence="15">Taste receptor type 1 member 1-like</fullName>
    </submittedName>
</protein>
<evidence type="ECO:0000256" key="5">
    <source>
        <dbReference type="ARBA" id="ARBA00022989"/>
    </source>
</evidence>
<feature type="transmembrane region" description="Helical" evidence="12">
    <location>
        <begin position="503"/>
        <end position="528"/>
    </location>
</feature>
<keyword evidence="7 12" id="KW-0472">Membrane</keyword>
<keyword evidence="8" id="KW-0675">Receptor</keyword>
<dbReference type="FunFam" id="3.40.50.2300:FF:000016">
    <property type="entry name" value="Taste 1 receptor member 2"/>
    <property type="match status" value="1"/>
</dbReference>
<dbReference type="InterPro" id="IPR028082">
    <property type="entry name" value="Peripla_BP_I"/>
</dbReference>
<keyword evidence="4 13" id="KW-0732">Signal</keyword>
<keyword evidence="5 12" id="KW-1133">Transmembrane helix</keyword>
<evidence type="ECO:0000256" key="6">
    <source>
        <dbReference type="ARBA" id="ARBA00023040"/>
    </source>
</evidence>
<keyword evidence="2" id="KW-1003">Cell membrane</keyword>
<dbReference type="Pfam" id="PF01094">
    <property type="entry name" value="ANF_receptor"/>
    <property type="match status" value="1"/>
</dbReference>
<feature type="transmembrane region" description="Helical" evidence="12">
    <location>
        <begin position="540"/>
        <end position="560"/>
    </location>
</feature>
<gene>
    <name evidence="15" type="primary">LOC107390632</name>
</gene>
<feature type="domain" description="G-protein coupled receptors family 3 profile" evidence="14">
    <location>
        <begin position="502"/>
        <end position="760"/>
    </location>
</feature>
<accession>A0A8C6VZ59</accession>
<dbReference type="PANTHER" id="PTHR24061">
    <property type="entry name" value="CALCIUM-SENSING RECEPTOR-RELATED"/>
    <property type="match status" value="1"/>
</dbReference>
<keyword evidence="6" id="KW-0297">G-protein coupled receptor</keyword>
<dbReference type="InterPro" id="IPR000068">
    <property type="entry name" value="GPCR_3_Ca_sens_rcpt-rel"/>
</dbReference>
<evidence type="ECO:0000256" key="4">
    <source>
        <dbReference type="ARBA" id="ARBA00022729"/>
    </source>
</evidence>
<evidence type="ECO:0000256" key="10">
    <source>
        <dbReference type="ARBA" id="ARBA00023224"/>
    </source>
</evidence>
<evidence type="ECO:0000256" key="13">
    <source>
        <dbReference type="SAM" id="SignalP"/>
    </source>
</evidence>
<dbReference type="SUPFAM" id="SSF57586">
    <property type="entry name" value="TNF receptor-like"/>
    <property type="match status" value="1"/>
</dbReference>
<evidence type="ECO:0000256" key="1">
    <source>
        <dbReference type="ARBA" id="ARBA00004651"/>
    </source>
</evidence>
<dbReference type="InterPro" id="IPR038550">
    <property type="entry name" value="GPCR_3_9-Cys_sf"/>
</dbReference>
<comment type="subcellular location">
    <subcellularLocation>
        <location evidence="1">Cell membrane</location>
        <topology evidence="1">Multi-pass membrane protein</topology>
    </subcellularLocation>
</comment>
<sequence>NCLMTIIGMKHFLAAICAVGFFLHPINKCTVSTSEFHLEGDYVLGGLFDVHSVNVPSHQNRPEAIQCSRAFIKDGFQLMRFAVEEINNSTILLPNVTLGYEVFDHCSDSLSFPGVFKLISVNGLIHPLSKPDKNVSRVIAVVGPFTSTQTLTIAPLFMMDLIPLVSYGSSGSIFSKKSEYPSFLRTVNPNNDTLDAIVNILQHFRWRWVAFLNSDNDFGVDGLQLFQKRIQHTEICLAYSEGLNENTDYSQMFKQIEEQNINIIVIFAPKLYAEAAIKAAIQLNVTNKVWIADDGWSLNKRLPKMKGIQNIGTVVGVTQPAIRIPGFNEFLYSSKNHAAFTKVAQQVFCNQDCNCSDLLVEDIIAADPSFSFPVHSAVYAIAHALHNTLQCGAGSCNNSITVHPYMVSICHGSTMLLLFLFLRLMQAPTAFCSLECSAGYAKKQSGIHKCCFSCEICPAETYINTTEDPFKCLSCKETEWSGEGSTSCNLRQVEFIPFFDSGAIVIMFFTWVLMGLTLSISVLFAINYDTPIVRSAGGPMCFLILACLGLCSVSVFFYFGKPTSASCIVRHFPFILFYTVCLACFVVRSFQIVCIFKIAAKYPKLQNWWSKYHGQWLLIAIAFVTQALLLIISLSLDLPRPYNETSWQQEQIVLGCYLNLQATSCSLILLLLLCCLCFVFSYMGKDLPKNYNEAKVITFCLLLLILTWILFSTVYLLYFGKYIQTINALAVLLSLYTFLLWYFLPKCYIIVFEPHKNTQQYFQGLIQNYTKTISQ</sequence>
<dbReference type="GO" id="GO:0050909">
    <property type="term" value="P:sensory perception of taste"/>
    <property type="evidence" value="ECO:0007669"/>
    <property type="project" value="UniProtKB-ARBA"/>
</dbReference>
<dbReference type="InterPro" id="IPR001828">
    <property type="entry name" value="ANF_lig-bd_rcpt"/>
</dbReference>
<dbReference type="InterPro" id="IPR017978">
    <property type="entry name" value="GPCR_3_C"/>
</dbReference>